<feature type="compositionally biased region" description="Pro residues" evidence="5">
    <location>
        <begin position="362"/>
        <end position="373"/>
    </location>
</feature>
<dbReference type="Pfam" id="PF10366">
    <property type="entry name" value="Vps39_1"/>
    <property type="match status" value="1"/>
</dbReference>
<feature type="region of interest" description="Disordered" evidence="5">
    <location>
        <begin position="359"/>
        <end position="398"/>
    </location>
</feature>
<feature type="compositionally biased region" description="Pro residues" evidence="5">
    <location>
        <begin position="384"/>
        <end position="398"/>
    </location>
</feature>
<evidence type="ECO:0000256" key="2">
    <source>
        <dbReference type="ARBA" id="ARBA00022448"/>
    </source>
</evidence>
<dbReference type="GO" id="GO:0015031">
    <property type="term" value="P:protein transport"/>
    <property type="evidence" value="ECO:0007669"/>
    <property type="project" value="UniProtKB-KW"/>
</dbReference>
<evidence type="ECO:0000256" key="1">
    <source>
        <dbReference type="ARBA" id="ARBA00004496"/>
    </source>
</evidence>
<dbReference type="GO" id="GO:0034058">
    <property type="term" value="P:endosomal vesicle fusion"/>
    <property type="evidence" value="ECO:0007669"/>
    <property type="project" value="TreeGrafter"/>
</dbReference>
<evidence type="ECO:0000256" key="5">
    <source>
        <dbReference type="SAM" id="MobiDB-lite"/>
    </source>
</evidence>
<evidence type="ECO:0000259" key="6">
    <source>
        <dbReference type="PROSITE" id="PS50219"/>
    </source>
</evidence>
<dbReference type="OrthoDB" id="10258882at2759"/>
<dbReference type="InterPro" id="IPR019452">
    <property type="entry name" value="VPS39/TGF_beta_rcpt-assoc_1"/>
</dbReference>
<feature type="compositionally biased region" description="Acidic residues" evidence="5">
    <location>
        <begin position="1032"/>
        <end position="1044"/>
    </location>
</feature>
<dbReference type="GO" id="GO:0016020">
    <property type="term" value="C:membrane"/>
    <property type="evidence" value="ECO:0007669"/>
    <property type="project" value="TreeGrafter"/>
</dbReference>
<proteinExistence type="predicted"/>
<dbReference type="InterPro" id="IPR032914">
    <property type="entry name" value="Vam6/VPS39/TRAP1"/>
</dbReference>
<dbReference type="PANTHER" id="PTHR12894:SF27">
    <property type="entry name" value="TRANSFORMING GROWTH FACTOR-BETA RECEPTOR-ASSOCIATED PROTEIN 1"/>
    <property type="match status" value="1"/>
</dbReference>
<keyword evidence="3" id="KW-0963">Cytoplasm</keyword>
<dbReference type="PROSITE" id="PS50219">
    <property type="entry name" value="CNH"/>
    <property type="match status" value="1"/>
</dbReference>
<gene>
    <name evidence="7" type="ORF">BD410DRAFT_819897</name>
</gene>
<feature type="compositionally biased region" description="Low complexity" evidence="5">
    <location>
        <begin position="374"/>
        <end position="383"/>
    </location>
</feature>
<evidence type="ECO:0000256" key="3">
    <source>
        <dbReference type="ARBA" id="ARBA00022490"/>
    </source>
</evidence>
<dbReference type="EMBL" id="ML170164">
    <property type="protein sequence ID" value="TDL25106.1"/>
    <property type="molecule type" value="Genomic_DNA"/>
</dbReference>
<dbReference type="AlphaFoldDB" id="A0A4Y7QCL6"/>
<dbReference type="VEuPathDB" id="FungiDB:BD410DRAFT_819897"/>
<dbReference type="GO" id="GO:0005737">
    <property type="term" value="C:cytoplasm"/>
    <property type="evidence" value="ECO:0007669"/>
    <property type="project" value="UniProtKB-SubCell"/>
</dbReference>
<keyword evidence="8" id="KW-1185">Reference proteome</keyword>
<evidence type="ECO:0000313" key="8">
    <source>
        <dbReference type="Proteomes" id="UP000294933"/>
    </source>
</evidence>
<feature type="compositionally biased region" description="Basic and acidic residues" evidence="5">
    <location>
        <begin position="1115"/>
        <end position="1125"/>
    </location>
</feature>
<keyword evidence="2" id="KW-0813">Transport</keyword>
<comment type="subcellular location">
    <subcellularLocation>
        <location evidence="1">Cytoplasm</location>
    </subcellularLocation>
</comment>
<feature type="region of interest" description="Disordered" evidence="5">
    <location>
        <begin position="1026"/>
        <end position="1125"/>
    </location>
</feature>
<evidence type="ECO:0000313" key="7">
    <source>
        <dbReference type="EMBL" id="TDL25106.1"/>
    </source>
</evidence>
<keyword evidence="4" id="KW-0653">Protein transport</keyword>
<dbReference type="Proteomes" id="UP000294933">
    <property type="component" value="Unassembled WGS sequence"/>
</dbReference>
<reference evidence="7 8" key="1">
    <citation type="submission" date="2018-06" db="EMBL/GenBank/DDBJ databases">
        <title>A transcriptomic atlas of mushroom development highlights an independent origin of complex multicellularity.</title>
        <authorList>
            <consortium name="DOE Joint Genome Institute"/>
            <person name="Krizsan K."/>
            <person name="Almasi E."/>
            <person name="Merenyi Z."/>
            <person name="Sahu N."/>
            <person name="Viragh M."/>
            <person name="Koszo T."/>
            <person name="Mondo S."/>
            <person name="Kiss B."/>
            <person name="Balint B."/>
            <person name="Kues U."/>
            <person name="Barry K."/>
            <person name="Hegedus J.C."/>
            <person name="Henrissat B."/>
            <person name="Johnson J."/>
            <person name="Lipzen A."/>
            <person name="Ohm R."/>
            <person name="Nagy I."/>
            <person name="Pangilinan J."/>
            <person name="Yan J."/>
            <person name="Xiong Y."/>
            <person name="Grigoriev I.V."/>
            <person name="Hibbett D.S."/>
            <person name="Nagy L.G."/>
        </authorList>
    </citation>
    <scope>NUCLEOTIDE SEQUENCE [LARGE SCALE GENOMIC DNA]</scope>
    <source>
        <strain evidence="7 8">SZMC22713</strain>
    </source>
</reference>
<dbReference type="STRING" id="50990.A0A4Y7QCL6"/>
<dbReference type="Pfam" id="PF00780">
    <property type="entry name" value="CNH"/>
    <property type="match status" value="1"/>
</dbReference>
<organism evidence="7 8">
    <name type="scientific">Rickenella mellea</name>
    <dbReference type="NCBI Taxonomy" id="50990"/>
    <lineage>
        <taxon>Eukaryota</taxon>
        <taxon>Fungi</taxon>
        <taxon>Dikarya</taxon>
        <taxon>Basidiomycota</taxon>
        <taxon>Agaricomycotina</taxon>
        <taxon>Agaricomycetes</taxon>
        <taxon>Hymenochaetales</taxon>
        <taxon>Rickenellaceae</taxon>
        <taxon>Rickenella</taxon>
    </lineage>
</organism>
<feature type="domain" description="CNH" evidence="6">
    <location>
        <begin position="36"/>
        <end position="326"/>
    </location>
</feature>
<feature type="compositionally biased region" description="Basic and acidic residues" evidence="5">
    <location>
        <begin position="1045"/>
        <end position="1075"/>
    </location>
</feature>
<sequence length="1125" mass="122769">MSSVNPAEVPPFQLQQLISTVIQQNVSSGRRDSRVPAEVTCAQALGSEIYIGCSDGSLMRFALQADDPNSPESYKILSQQTLPTNKPIDEIVLTPSISRALILSAHQIHIYSIPSLDPVQINPIRNVIHFAVDDRQLHRVQPSVADQLAMASVEPVEFAVIKRSSIALFSLTDRLIFHQDIPIPQPGRLARRTGNFLCMAGRDTYDLIDLHHSSSLSVLPISQASFDGPPPPPIKPSITVVGENEFLLLTSLGESTIGVFVTGEGDPTRSPLEWPAHPDAVCVDYPYVAALLPNHSIEIHNLEASTLVQVITPPPTSPGPSPTAPEPRSLLAACMGFLVPSTQRTEKLRLVRMPLITLPPRARSPPVSPPRSPPSRSRTASPRQPKPPNHPPSPVVRPPVFPRATVLVLCANGVQCLLPSTLISQAEALLSAHRIEDALELAEQNARKMLGSSQGDEDQAEELRYVHQRAGMQLLSETRFEDAGRALLAGDADPRILIRLFPDLRGSLFNPEDTLDVFAGVAEHLPPQTSIDEIVVDNLVRNYSPHLKPDTRSAPPTAELRRILTSAARDMLKAYLRKCRTRRLLERANGNKEMNAVVDTVLVKILAESEETAELYTLLDGAHDVVLQEVEQPLVKNGQYNALCKLYVARGDEGKLLEAWQQLADGVWTDEDISNPLERMVELLQKTSNWSLAQQWGIWLVGKDADLGLKLLIARDSRRSSKADDVSMLERIRAADESAGTRFLEYLVLQKRSNDPDLHEQLATSCINQLTQALSDDTIAKLWRAKASSYASSPTDTPFLSYFASTTPESPSKLIRLKTALFLQGSSHYSFSAILDRIQPHATILRLERAILFGQLGRHADALGALVNDVKDAASAEAYCTLGGVVVPAKVALAIGERHGLQRWATLVAGTKGINASASMERQKSADGGTQRELLRVLLGVYMSGGKATADRTARLLNSQAINLDVADVLALVPPDWPLNALSSFLARSFRRTLHTEHEGALVKAICEGQNLEISDRTYEILRSEGAVIEEPASDEEDDGDGGDVNEKEKADEGDSVHDSDEVPVVHEKDARLSEKVAGIVLADGGDGGEETSLPPPPPRKESLAHRNTSFLGRDGLRTPGRDVR</sequence>
<name>A0A4Y7QCL6_9AGAM</name>
<dbReference type="GO" id="GO:0006914">
    <property type="term" value="P:autophagy"/>
    <property type="evidence" value="ECO:0007669"/>
    <property type="project" value="TreeGrafter"/>
</dbReference>
<dbReference type="PANTHER" id="PTHR12894">
    <property type="entry name" value="CNH DOMAIN CONTAINING"/>
    <property type="match status" value="1"/>
</dbReference>
<accession>A0A4Y7QCL6</accession>
<dbReference type="InterPro" id="IPR001180">
    <property type="entry name" value="CNH_dom"/>
</dbReference>
<protein>
    <recommendedName>
        <fullName evidence="6">CNH domain-containing protein</fullName>
    </recommendedName>
</protein>
<evidence type="ECO:0000256" key="4">
    <source>
        <dbReference type="ARBA" id="ARBA00022927"/>
    </source>
</evidence>